<reference evidence="3" key="1">
    <citation type="submission" date="2022-06" db="EMBL/GenBank/DDBJ databases">
        <authorList>
            <consortium name="SYNGENTA / RWTH Aachen University"/>
        </authorList>
    </citation>
    <scope>NUCLEOTIDE SEQUENCE</scope>
</reference>
<dbReference type="InterPro" id="IPR033121">
    <property type="entry name" value="PEPTIDASE_A1"/>
</dbReference>
<dbReference type="PANTHER" id="PTHR47966:SF74">
    <property type="entry name" value="AGR407CP"/>
    <property type="match status" value="1"/>
</dbReference>
<dbReference type="Gene3D" id="2.40.70.10">
    <property type="entry name" value="Acid Proteases"/>
    <property type="match status" value="2"/>
</dbReference>
<comment type="caution">
    <text evidence="3">The sequence shown here is derived from an EMBL/GenBank/DDBJ whole genome shotgun (WGS) entry which is preliminary data.</text>
</comment>
<feature type="domain" description="Peptidase A1" evidence="2">
    <location>
        <begin position="52"/>
        <end position="377"/>
    </location>
</feature>
<protein>
    <submittedName>
        <fullName evidence="3">Aspartic peptidase domain-containing protein</fullName>
    </submittedName>
</protein>
<dbReference type="InterPro" id="IPR034164">
    <property type="entry name" value="Pepsin-like_dom"/>
</dbReference>
<dbReference type="CDD" id="cd05471">
    <property type="entry name" value="pepsin_like"/>
    <property type="match status" value="1"/>
</dbReference>
<dbReference type="EMBL" id="CALTRL010002824">
    <property type="protein sequence ID" value="CAH7676851.1"/>
    <property type="molecule type" value="Genomic_DNA"/>
</dbReference>
<proteinExistence type="inferred from homology"/>
<dbReference type="PROSITE" id="PS51767">
    <property type="entry name" value="PEPTIDASE_A1"/>
    <property type="match status" value="1"/>
</dbReference>
<dbReference type="InterPro" id="IPR021109">
    <property type="entry name" value="Peptidase_aspartic_dom_sf"/>
</dbReference>
<evidence type="ECO:0000256" key="1">
    <source>
        <dbReference type="ARBA" id="ARBA00007447"/>
    </source>
</evidence>
<accession>A0AAV0B1H0</accession>
<comment type="similarity">
    <text evidence="1">Belongs to the peptidase A1 family.</text>
</comment>
<name>A0AAV0B1H0_PHAPC</name>
<organism evidence="3 4">
    <name type="scientific">Phakopsora pachyrhizi</name>
    <name type="common">Asian soybean rust disease fungus</name>
    <dbReference type="NCBI Taxonomy" id="170000"/>
    <lineage>
        <taxon>Eukaryota</taxon>
        <taxon>Fungi</taxon>
        <taxon>Dikarya</taxon>
        <taxon>Basidiomycota</taxon>
        <taxon>Pucciniomycotina</taxon>
        <taxon>Pucciniomycetes</taxon>
        <taxon>Pucciniales</taxon>
        <taxon>Phakopsoraceae</taxon>
        <taxon>Phakopsora</taxon>
    </lineage>
</organism>
<keyword evidence="4" id="KW-1185">Reference proteome</keyword>
<dbReference type="AlphaFoldDB" id="A0AAV0B1H0"/>
<sequence>MLSLINSSIFFKLVFSRANIRNLLFLTSLGSINLCNCKLKSSFEISNQQNLYTISVGFGAPPTYHDLGISTGSANTFGGNVKHYQATNSSVDLKKNFFTPYGFGNVSGTLVKDLLTFGSDNEVRIHEAVIGNTSRAAGFESFDGLLGLGLSAQSYPRNKENIGELMTPFGLMYSRDMLEKATFGLSFMPSTSKVERNGLITFGGVEQSRFVGEIQWYSCSSYHTWDWTATISYGDQNLSGKSIMGGFDSAYTNTPALPKDIFDKYVLSIPGALWDDSWLDQNNAGVVGKHMLRIPKSSVAQMEDLCFTSGGTSWCLVPEAQLVPDGVITDGEPGYRYGYVTPIRKQFDQGISFIFGMKAMERFYVAFDLANYRIGLAQTSWTNSTF</sequence>
<dbReference type="Proteomes" id="UP001153365">
    <property type="component" value="Unassembled WGS sequence"/>
</dbReference>
<dbReference type="InterPro" id="IPR001461">
    <property type="entry name" value="Aspartic_peptidase_A1"/>
</dbReference>
<evidence type="ECO:0000313" key="4">
    <source>
        <dbReference type="Proteomes" id="UP001153365"/>
    </source>
</evidence>
<dbReference type="Pfam" id="PF00026">
    <property type="entry name" value="Asp"/>
    <property type="match status" value="1"/>
</dbReference>
<dbReference type="PANTHER" id="PTHR47966">
    <property type="entry name" value="BETA-SITE APP-CLEAVING ENZYME, ISOFORM A-RELATED"/>
    <property type="match status" value="1"/>
</dbReference>
<dbReference type="GO" id="GO:0006508">
    <property type="term" value="P:proteolysis"/>
    <property type="evidence" value="ECO:0007669"/>
    <property type="project" value="InterPro"/>
</dbReference>
<dbReference type="GO" id="GO:0004190">
    <property type="term" value="F:aspartic-type endopeptidase activity"/>
    <property type="evidence" value="ECO:0007669"/>
    <property type="project" value="InterPro"/>
</dbReference>
<gene>
    <name evidence="3" type="ORF">PPACK8108_LOCUS11954</name>
</gene>
<evidence type="ECO:0000313" key="3">
    <source>
        <dbReference type="EMBL" id="CAH7676851.1"/>
    </source>
</evidence>
<dbReference type="SUPFAM" id="SSF50630">
    <property type="entry name" value="Acid proteases"/>
    <property type="match status" value="1"/>
</dbReference>
<evidence type="ECO:0000259" key="2">
    <source>
        <dbReference type="PROSITE" id="PS51767"/>
    </source>
</evidence>